<dbReference type="SUPFAM" id="SSF49299">
    <property type="entry name" value="PKD domain"/>
    <property type="match status" value="1"/>
</dbReference>
<evidence type="ECO:0000313" key="29">
    <source>
        <dbReference type="RefSeq" id="XP_032815102.1"/>
    </source>
</evidence>
<evidence type="ECO:0000256" key="13">
    <source>
        <dbReference type="ARBA" id="ARBA00023273"/>
    </source>
</evidence>
<reference evidence="26 27" key="1">
    <citation type="submission" date="2025-04" db="UniProtKB">
        <authorList>
            <consortium name="RefSeq"/>
        </authorList>
    </citation>
    <scope>IDENTIFICATION</scope>
    <source>
        <tissue evidence="26 27">Sperm</tissue>
    </source>
</reference>
<protein>
    <submittedName>
        <fullName evidence="26 27">Polycystic kidney disease protein 1-like 2</fullName>
    </submittedName>
</protein>
<feature type="transmembrane region" description="Helical" evidence="17">
    <location>
        <begin position="1838"/>
        <end position="1859"/>
    </location>
</feature>
<dbReference type="Pfam" id="PF02010">
    <property type="entry name" value="REJ"/>
    <property type="match status" value="1"/>
</dbReference>
<dbReference type="SUPFAM" id="SSF56436">
    <property type="entry name" value="C-type lectin-like"/>
    <property type="match status" value="1"/>
</dbReference>
<dbReference type="PROSITE" id="PS50041">
    <property type="entry name" value="C_TYPE_LECTIN_2"/>
    <property type="match status" value="1"/>
</dbReference>
<organism evidence="25 27">
    <name type="scientific">Petromyzon marinus</name>
    <name type="common">Sea lamprey</name>
    <dbReference type="NCBI Taxonomy" id="7757"/>
    <lineage>
        <taxon>Eukaryota</taxon>
        <taxon>Metazoa</taxon>
        <taxon>Chordata</taxon>
        <taxon>Craniata</taxon>
        <taxon>Vertebrata</taxon>
        <taxon>Cyclostomata</taxon>
        <taxon>Hyperoartia</taxon>
        <taxon>Petromyzontiformes</taxon>
        <taxon>Petromyzontidae</taxon>
        <taxon>Petromyzon</taxon>
    </lineage>
</organism>
<evidence type="ECO:0000256" key="9">
    <source>
        <dbReference type="ARBA" id="ARBA00023069"/>
    </source>
</evidence>
<evidence type="ECO:0000259" key="20">
    <source>
        <dbReference type="PROSITE" id="PS50093"/>
    </source>
</evidence>
<feature type="disulfide bond" evidence="14">
    <location>
        <begin position="2340"/>
        <end position="2353"/>
    </location>
</feature>
<dbReference type="Gene3D" id="3.10.100.10">
    <property type="entry name" value="Mannose-Binding Protein A, subunit A"/>
    <property type="match status" value="1"/>
</dbReference>
<feature type="compositionally biased region" description="Polar residues" evidence="16">
    <location>
        <begin position="215"/>
        <end position="226"/>
    </location>
</feature>
<evidence type="ECO:0000256" key="6">
    <source>
        <dbReference type="ARBA" id="ARBA00022729"/>
    </source>
</evidence>
<evidence type="ECO:0000259" key="19">
    <source>
        <dbReference type="PROSITE" id="PS50041"/>
    </source>
</evidence>
<dbReference type="GO" id="GO:0005886">
    <property type="term" value="C:plasma membrane"/>
    <property type="evidence" value="ECO:0007669"/>
    <property type="project" value="UniProtKB-SubCell"/>
</dbReference>
<dbReference type="InterPro" id="IPR057244">
    <property type="entry name" value="GAIN_B"/>
</dbReference>
<evidence type="ECO:0000256" key="1">
    <source>
        <dbReference type="ARBA" id="ARBA00004138"/>
    </source>
</evidence>
<dbReference type="FunFam" id="1.10.287.70:FF:000086">
    <property type="entry name" value="Polycystic kidney disease 2"/>
    <property type="match status" value="1"/>
</dbReference>
<feature type="transmembrane region" description="Helical" evidence="17">
    <location>
        <begin position="2687"/>
        <end position="2712"/>
    </location>
</feature>
<dbReference type="InterPro" id="IPR000601">
    <property type="entry name" value="PKD_dom"/>
</dbReference>
<dbReference type="InterPro" id="IPR000203">
    <property type="entry name" value="GPS"/>
</dbReference>
<dbReference type="PANTHER" id="PTHR10877:SF134">
    <property type="entry name" value="POLYCYSTIN-1-LIKE PROTEIN 2"/>
    <property type="match status" value="1"/>
</dbReference>
<evidence type="ECO:0000256" key="7">
    <source>
        <dbReference type="ARBA" id="ARBA00022734"/>
    </source>
</evidence>
<evidence type="ECO:0000313" key="26">
    <source>
        <dbReference type="RefSeq" id="XP_032815099.1"/>
    </source>
</evidence>
<dbReference type="RefSeq" id="XP_032815102.1">
    <property type="nucleotide sequence ID" value="XM_032959211.1"/>
</dbReference>
<keyword evidence="11" id="KW-1015">Disulfide bond</keyword>
<keyword evidence="12" id="KW-0325">Glycoprotein</keyword>
<dbReference type="Gene3D" id="2.60.40.10">
    <property type="entry name" value="Immunoglobulins"/>
    <property type="match status" value="1"/>
</dbReference>
<dbReference type="CDD" id="cd01752">
    <property type="entry name" value="PLAT_polycystin"/>
    <property type="match status" value="1"/>
</dbReference>
<dbReference type="PROSITE" id="PS51111">
    <property type="entry name" value="REJ"/>
    <property type="match status" value="1"/>
</dbReference>
<gene>
    <name evidence="26 27 28 29" type="primary">PKD1L2</name>
</gene>
<evidence type="ECO:0000256" key="8">
    <source>
        <dbReference type="ARBA" id="ARBA00022989"/>
    </source>
</evidence>
<feature type="transmembrane region" description="Helical" evidence="17">
    <location>
        <begin position="2160"/>
        <end position="2183"/>
    </location>
</feature>
<evidence type="ECO:0000256" key="12">
    <source>
        <dbReference type="ARBA" id="ARBA00023180"/>
    </source>
</evidence>
<dbReference type="InterPro" id="IPR036392">
    <property type="entry name" value="PLAT/LH2_dom_sf"/>
</dbReference>
<feature type="transmembrane region" description="Helical" evidence="17">
    <location>
        <begin position="2626"/>
        <end position="2647"/>
    </location>
</feature>
<evidence type="ECO:0000259" key="24">
    <source>
        <dbReference type="PROSITE" id="PS51111"/>
    </source>
</evidence>
<dbReference type="RefSeq" id="XP_032815100.1">
    <property type="nucleotide sequence ID" value="XM_032959209.1"/>
</dbReference>
<keyword evidence="5 17" id="KW-0812">Transmembrane</keyword>
<feature type="region of interest" description="Disordered" evidence="16">
    <location>
        <begin position="1944"/>
        <end position="1967"/>
    </location>
</feature>
<accession>A0AAJ7TDS6</accession>
<keyword evidence="4" id="KW-1003">Cell membrane</keyword>
<dbReference type="InterPro" id="IPR051223">
    <property type="entry name" value="Polycystin"/>
</dbReference>
<dbReference type="Pfam" id="PF01477">
    <property type="entry name" value="PLAT"/>
    <property type="match status" value="1"/>
</dbReference>
<dbReference type="SMART" id="SM00303">
    <property type="entry name" value="GPS"/>
    <property type="match status" value="1"/>
</dbReference>
<evidence type="ECO:0000259" key="22">
    <source>
        <dbReference type="PROSITE" id="PS50221"/>
    </source>
</evidence>
<dbReference type="PANTHER" id="PTHR10877">
    <property type="entry name" value="POLYCYSTIN FAMILY MEMBER"/>
    <property type="match status" value="1"/>
</dbReference>
<feature type="transmembrane region" description="Helical" evidence="17">
    <location>
        <begin position="1797"/>
        <end position="1818"/>
    </location>
</feature>
<feature type="region of interest" description="Disordered" evidence="16">
    <location>
        <begin position="2083"/>
        <end position="2104"/>
    </location>
</feature>
<feature type="transmembrane region" description="Helical" evidence="17">
    <location>
        <begin position="1590"/>
        <end position="1609"/>
    </location>
</feature>
<dbReference type="InterPro" id="IPR001304">
    <property type="entry name" value="C-type_lectin-like"/>
</dbReference>
<feature type="region of interest" description="Disordered" evidence="16">
    <location>
        <begin position="758"/>
        <end position="785"/>
    </location>
</feature>
<evidence type="ECO:0000256" key="16">
    <source>
        <dbReference type="SAM" id="MobiDB-lite"/>
    </source>
</evidence>
<evidence type="ECO:0000256" key="11">
    <source>
        <dbReference type="ARBA" id="ARBA00023157"/>
    </source>
</evidence>
<feature type="region of interest" description="Disordered" evidence="16">
    <location>
        <begin position="1867"/>
        <end position="1891"/>
    </location>
</feature>
<feature type="transmembrane region" description="Helical" evidence="17">
    <location>
        <begin position="2496"/>
        <end position="2516"/>
    </location>
</feature>
<evidence type="ECO:0000313" key="25">
    <source>
        <dbReference type="Proteomes" id="UP001318040"/>
    </source>
</evidence>
<dbReference type="GO" id="GO:0005509">
    <property type="term" value="F:calcium ion binding"/>
    <property type="evidence" value="ECO:0007669"/>
    <property type="project" value="InterPro"/>
</dbReference>
<dbReference type="CDD" id="cd00037">
    <property type="entry name" value="CLECT"/>
    <property type="match status" value="1"/>
</dbReference>
<dbReference type="FunFam" id="2.60.60.20:FF:000008">
    <property type="entry name" value="Polycystic kidney disease 1-like 2, isoform CRA_a"/>
    <property type="match status" value="1"/>
</dbReference>
<feature type="domain" description="REJ" evidence="24">
    <location>
        <begin position="663"/>
        <end position="1374"/>
    </location>
</feature>
<keyword evidence="8 17" id="KW-1133">Transmembrane helix</keyword>
<dbReference type="SMART" id="SM00034">
    <property type="entry name" value="CLECT"/>
    <property type="match status" value="1"/>
</dbReference>
<dbReference type="SUPFAM" id="SSF49723">
    <property type="entry name" value="Lipase/lipooxygenase domain (PLAT/LH2 domain)"/>
    <property type="match status" value="1"/>
</dbReference>
<dbReference type="Gene3D" id="1.10.287.70">
    <property type="match status" value="1"/>
</dbReference>
<dbReference type="InterPro" id="IPR043159">
    <property type="entry name" value="Lectin_gal-bd_sf"/>
</dbReference>
<evidence type="ECO:0000256" key="15">
    <source>
        <dbReference type="PROSITE-ProRule" id="PRU00152"/>
    </source>
</evidence>
<feature type="transmembrane region" description="Helical" evidence="17">
    <location>
        <begin position="2536"/>
        <end position="2553"/>
    </location>
</feature>
<feature type="transmembrane region" description="Helical" evidence="17">
    <location>
        <begin position="2585"/>
        <end position="2605"/>
    </location>
</feature>
<keyword evidence="7" id="KW-0430">Lectin</keyword>
<keyword evidence="6 18" id="KW-0732">Signal</keyword>
<dbReference type="Pfam" id="PF00059">
    <property type="entry name" value="Lectin_C"/>
    <property type="match status" value="1"/>
</dbReference>
<evidence type="ECO:0000256" key="2">
    <source>
        <dbReference type="ARBA" id="ARBA00004651"/>
    </source>
</evidence>
<dbReference type="KEGG" id="pmrn:116945100"/>
<dbReference type="InterPro" id="IPR000922">
    <property type="entry name" value="Lectin_gal-bd_dom"/>
</dbReference>
<dbReference type="InterPro" id="IPR001024">
    <property type="entry name" value="PLAT/LH2_dom"/>
</dbReference>
<evidence type="ECO:0000256" key="3">
    <source>
        <dbReference type="ARBA" id="ARBA00007200"/>
    </source>
</evidence>
<dbReference type="RefSeq" id="XP_032815101.1">
    <property type="nucleotide sequence ID" value="XM_032959210.1"/>
</dbReference>
<dbReference type="Pfam" id="PF00801">
    <property type="entry name" value="PKD"/>
    <property type="match status" value="1"/>
</dbReference>
<feature type="domain" description="C-type lectin" evidence="19">
    <location>
        <begin position="37"/>
        <end position="154"/>
    </location>
</feature>
<dbReference type="Pfam" id="PF01825">
    <property type="entry name" value="GPS"/>
    <property type="match status" value="1"/>
</dbReference>
<feature type="compositionally biased region" description="Pro residues" evidence="16">
    <location>
        <begin position="2087"/>
        <end position="2096"/>
    </location>
</feature>
<keyword evidence="9" id="KW-0969">Cilium</keyword>
<dbReference type="Gene3D" id="2.60.60.20">
    <property type="entry name" value="PLAT/LH2 domain"/>
    <property type="match status" value="1"/>
</dbReference>
<keyword evidence="10 17" id="KW-0472">Membrane</keyword>
<dbReference type="InterPro" id="IPR046791">
    <property type="entry name" value="Polycystin_dom"/>
</dbReference>
<dbReference type="Pfam" id="PF20519">
    <property type="entry name" value="Polycystin_dom"/>
    <property type="match status" value="1"/>
</dbReference>
<comment type="subcellular location">
    <subcellularLocation>
        <location evidence="2">Cell membrane</location>
        <topology evidence="2">Multi-pass membrane protein</topology>
    </subcellularLocation>
    <subcellularLocation>
        <location evidence="1">Cell projection</location>
        <location evidence="1">Cilium</location>
    </subcellularLocation>
</comment>
<dbReference type="InterPro" id="IPR016187">
    <property type="entry name" value="CTDL_fold"/>
</dbReference>
<feature type="transmembrane region" description="Helical" evidence="17">
    <location>
        <begin position="2117"/>
        <end position="2140"/>
    </location>
</feature>
<feature type="region of interest" description="Disordered" evidence="16">
    <location>
        <begin position="201"/>
        <end position="226"/>
    </location>
</feature>
<feature type="domain" description="GAIN-B" evidence="22">
    <location>
        <begin position="1432"/>
        <end position="1575"/>
    </location>
</feature>
<evidence type="ECO:0000256" key="10">
    <source>
        <dbReference type="ARBA" id="ARBA00023136"/>
    </source>
</evidence>
<dbReference type="InterPro" id="IPR035986">
    <property type="entry name" value="PKD_dom_sf"/>
</dbReference>
<dbReference type="PROSITE" id="PS50221">
    <property type="entry name" value="GAIN_B"/>
    <property type="match status" value="1"/>
</dbReference>
<dbReference type="InterPro" id="IPR013122">
    <property type="entry name" value="PKD1_2_channel"/>
</dbReference>
<proteinExistence type="inferred from homology"/>
<dbReference type="PROSITE" id="PS50228">
    <property type="entry name" value="SUEL_LECTIN"/>
    <property type="match status" value="1"/>
</dbReference>
<evidence type="ECO:0000259" key="23">
    <source>
        <dbReference type="PROSITE" id="PS50228"/>
    </source>
</evidence>
<feature type="domain" description="PLAT" evidence="21">
    <location>
        <begin position="1634"/>
        <end position="1751"/>
    </location>
</feature>
<evidence type="ECO:0000313" key="28">
    <source>
        <dbReference type="RefSeq" id="XP_032815101.1"/>
    </source>
</evidence>
<dbReference type="CDD" id="cd00146">
    <property type="entry name" value="PKD"/>
    <property type="match status" value="1"/>
</dbReference>
<dbReference type="PROSITE" id="PS50095">
    <property type="entry name" value="PLAT"/>
    <property type="match status" value="1"/>
</dbReference>
<dbReference type="Gene3D" id="2.60.220.50">
    <property type="match status" value="1"/>
</dbReference>
<sequence length="2749" mass="296578">MGARGLVPAQLSLLPPLLLLLVMAVSTAACPAPQFPAGSSCFLPVTAPPLSFWGAQRECERAGGLLATLPDAVVRAATRERLVGDAERSWWIGLLARDDDGSAGPPRWLDGSNVTEPDWAPGEPAGRCGLLSAEAAFRWAASEQCEQERPFLCQIDPRHALACPGTNATLRCGSAHVVTVELATFGRGNAHFCRLNASRPDGLNPGGSAEPDTPGGQTSPDGQTQDGCSTVNVTDLIAGLCRGVQVCQAGADPVLLGDPCPSRGSYLTLSYNCVEAVRVTVGEVFAVGDTVPIAIEWLLPDALGANLSCSVSLGDGRLIEPSPLSGLVSEVSHRYSLPGTFTLQVECSAAEWHVTAHHSLAVQQPITGFSPTPCLKRPEQWQVEPECVVRFGHDFPLPMSLLAGTNVSFQLLARDTVLASWAAADGAETQNTTLTAAMQERVGEGEHVLRVLATNNVTAGGAPVQAPLLLALRRPVGDLHATVTTPLVEVGQEMQVEVRVEAGTPERVLFELLGVKGLVSEEREAANASHAIYRIPVSQQDVFSVRVTVSDRFANVSALAGNVTSVWGVAELSLDATLTVTAPPGRAVFRVTARDRGHLPPDVRYSADFGDGRTGSSQLRDLQIRHVYRQPGTYLAQFNLSNQVSAESLEVRVHVEPGEGADCGTVGVAIAGGAAARADALPHALWRPLTLRAIVTANCSHTASLRLLRYKWRLVSMETNEAIRLPISVETHHPELTVPGRTLAPGLHRVVFTAWMGGGGNVEEEEEDDRWEGGDGSEPPDSAPDFGRAEAFVSLRPGSLVAAIVGGAGRTVSSGRPVLLDASASHDPDLGPTAIEGLAIPTRNPQTLTAPTALNFSWACDACEPSCLETVSLSRPVLELPSGCLVAGSEVTVKVTVSALSKPSAEAEQMLMVVTGAVPRVEISCISNCGAKVIPGQRLALHCLCHDCQGPVSYNWSLRQREEQDAALVERDVDWAAVSTTGREQPYLVFTPGALSNHTGNGIIRVTVSNQGAVALAEFAVVVVPPPHRGHCSVSPTTGLALSTRFSMLCSEFSSPEPPLIYCFTAEDGHTSSLLQCGAEPMMEAVLLPAGDPVNGGRLLLRVSVTDALGAALSQLVSVTVGVALAEGGVGLDVGDPLALVHTENVGALAQLTNAVASVLNQPSRSEGGETPAQNEQLREKMIVALGEMPVRGVQGAQQLSEALSQITARPNELSHQARLRASATLSTLSASLQGAAVLDGEEREQGAAGMEQGARCLVAVASNILQVTVETAHGREDRDAGQVSRQALEALDTLQGVLLSKRVPGEGTMLVSTPALTLAMDRRSGESMSGFAIGGSQSSDAAFTLPSALPLPSAEPVDIQMVSFVSNPFAWSAEGGEVSGPVSSLSLLSAVDRAPIPVHNLSQPIEIMLPQAAPSELSRALVPGDGRLTLLQVNVTRDDLTLVVTVETGGQAMRLALFLSQGEEPTERRHNLSVSVDTHGTEYTWLVEPEELPGAGTYYVGVQAEHGADGTGNASFWVGTFATRCLYWHETQRRWAGDGCRVGPLTTATLTHCLCSHLTSFGAGFLVMPNVVDVSRTAELFATVSENPVVVSVVAAVLLLYLPIVVWARRKDRQDLAKVKVTVLADNDPQAQQRYLVTVYTGHRRGACTTAKVTLTLYGADAESEPHLLADERKPLLERGGVDSFLLTTLAPLGELQAVRLWHDNSGTDPSWYVSRVVVQDLEQEERFHFLCDAWLALDVGEGSLDRVFPAASTTDLKQFRNLFYQKTTRDFRDGHLWFSVLSRPPRSPFTCVQRVSCCLSLLLCTMLTSIMFWGVPTGPPNAKLDLGGIEITWTEVMIGIESSILMFPINLLIVQFFRNVRPKPNRLSPRQPARSALPAKPEPPINKPGSIQELRRLARRVLRALWPRDTPRVAAAVADESDACRLTGLEMRTLAAPERRMAPLDRRTGARERRGEERRGPPCGADREVSRLLTLVSDAARAPASANGDFYGPERRHLDSVCLALEKLLPPGEGAGADSAELCVHLQRVLHGLDAGRYGDVMREVDVLAGQLGRYDNALREVDVLPGRFYCRGDAMREVDVLPGRPGPTAPSPAPGTSMLPHAGTPPRRGGLPWWCVYVGWALVVATSGVSAFFTMLYGLQYGRKRSLEWLLTTSISIFQSIFITQPLKVLGFAVFFALVLKKGDEVEDGEEQIEDAIADQRSRALEPGAQKAERSRIVYTPPSSTRMEQLKRQHEKEQRMYGLLREILVYMCFLWVLLLVAYGQRDPHAYHLNRALSASLVGELGKGPISLRDVFSWANTTLLPSLFGEHPGFLVGGTARLVGAVRLRQLRVAPGRCHVAPPLSSISPPCRALYSWEDEDTRHYHGAQWAKQPQLNATGGDAGELLAGVWLYRSQAKSRSFPLWGRLAFYRGGGYVAELGTDRGHAQRLLQVLFDSSWLDTRTRAVLLELTVYNANVNLFTTAAVVMETNGLGGFLPWVELHSLRLYQYTGSLHIFVMMAEIIYYLFIIYYMVVQVKAVRRLGWRYLRCRWSLLEVAIIVLSWAGLALFTKRLLLGQRDVALHLKNPNRFVSFYETALADSALGYVLALLVLLGTVKLWRLLRLNPKMCLLTGALARAGRDMASFLTVLLVALGAYALSCHVMFGRCLENYKSVWDSLQTLVSLQLGAFNYREVMEVSPVLGPLLIGSCIIFMSFTLLNLFISVILVAFAEEQQLHEASEEEEIVSLLLAKIYSFCGIRKPASAAA</sequence>
<feature type="chain" id="PRO_5044709345" evidence="18">
    <location>
        <begin position="30"/>
        <end position="2749"/>
    </location>
</feature>
<dbReference type="GO" id="GO:0005929">
    <property type="term" value="C:cilium"/>
    <property type="evidence" value="ECO:0007669"/>
    <property type="project" value="UniProtKB-SubCell"/>
</dbReference>
<dbReference type="Gene3D" id="2.60.120.740">
    <property type="match status" value="1"/>
</dbReference>
<feature type="domain" description="PKD" evidence="20">
    <location>
        <begin position="601"/>
        <end position="656"/>
    </location>
</feature>
<feature type="transmembrane region" description="Helical" evidence="17">
    <location>
        <begin position="2245"/>
        <end position="2266"/>
    </location>
</feature>
<comment type="caution">
    <text evidence="15">Lacks conserved residue(s) required for the propagation of feature annotation.</text>
</comment>
<dbReference type="InterPro" id="IPR016186">
    <property type="entry name" value="C-type_lectin-like/link_sf"/>
</dbReference>
<evidence type="ECO:0000256" key="14">
    <source>
        <dbReference type="PIRSR" id="PIRSR603915-2"/>
    </source>
</evidence>
<dbReference type="InterPro" id="IPR003915">
    <property type="entry name" value="PKD_2"/>
</dbReference>
<evidence type="ECO:0000313" key="27">
    <source>
        <dbReference type="RefSeq" id="XP_032815100.1"/>
    </source>
</evidence>
<dbReference type="PROSITE" id="PS51257">
    <property type="entry name" value="PROKAR_LIPOPROTEIN"/>
    <property type="match status" value="1"/>
</dbReference>
<dbReference type="PROSITE" id="PS50093">
    <property type="entry name" value="PKD"/>
    <property type="match status" value="1"/>
</dbReference>
<dbReference type="GO" id="GO:0030246">
    <property type="term" value="F:carbohydrate binding"/>
    <property type="evidence" value="ECO:0007669"/>
    <property type="project" value="UniProtKB-KW"/>
</dbReference>
<name>A0AAJ7TDS6_PETMA</name>
<dbReference type="SMART" id="SM00308">
    <property type="entry name" value="LH2"/>
    <property type="match status" value="1"/>
</dbReference>
<dbReference type="GO" id="GO:0005262">
    <property type="term" value="F:calcium channel activity"/>
    <property type="evidence" value="ECO:0007669"/>
    <property type="project" value="TreeGrafter"/>
</dbReference>
<feature type="domain" description="SUEL-type lectin" evidence="23">
    <location>
        <begin position="162"/>
        <end position="274"/>
    </location>
</feature>
<dbReference type="Pfam" id="PF08016">
    <property type="entry name" value="PKD_channel"/>
    <property type="match status" value="1"/>
</dbReference>
<dbReference type="InterPro" id="IPR042060">
    <property type="entry name" value="PLAT_polycystin1"/>
</dbReference>
<comment type="similarity">
    <text evidence="3">Belongs to the polycystin family.</text>
</comment>
<dbReference type="InterPro" id="IPR002859">
    <property type="entry name" value="PKD/REJ-like"/>
</dbReference>
<dbReference type="InterPro" id="IPR013783">
    <property type="entry name" value="Ig-like_fold"/>
</dbReference>
<dbReference type="InterPro" id="IPR046338">
    <property type="entry name" value="GAIN_dom_sf"/>
</dbReference>
<dbReference type="RefSeq" id="XP_032815099.1">
    <property type="nucleotide sequence ID" value="XM_032959208.1"/>
</dbReference>
<dbReference type="PRINTS" id="PR01433">
    <property type="entry name" value="POLYCYSTIN2"/>
</dbReference>
<keyword evidence="25" id="KW-1185">Reference proteome</keyword>
<dbReference type="GO" id="GO:0050982">
    <property type="term" value="P:detection of mechanical stimulus"/>
    <property type="evidence" value="ECO:0007669"/>
    <property type="project" value="TreeGrafter"/>
</dbReference>
<evidence type="ECO:0000256" key="18">
    <source>
        <dbReference type="SAM" id="SignalP"/>
    </source>
</evidence>
<evidence type="ECO:0000256" key="5">
    <source>
        <dbReference type="ARBA" id="ARBA00022692"/>
    </source>
</evidence>
<evidence type="ECO:0000256" key="4">
    <source>
        <dbReference type="ARBA" id="ARBA00022475"/>
    </source>
</evidence>
<dbReference type="Pfam" id="PF02140">
    <property type="entry name" value="SUEL_Lectin"/>
    <property type="match status" value="1"/>
</dbReference>
<dbReference type="Proteomes" id="UP001318040">
    <property type="component" value="Chromosome 23"/>
</dbReference>
<dbReference type="SMART" id="SM00089">
    <property type="entry name" value="PKD"/>
    <property type="match status" value="2"/>
</dbReference>
<dbReference type="InterPro" id="IPR022409">
    <property type="entry name" value="PKD/Chitinase_dom"/>
</dbReference>
<evidence type="ECO:0000256" key="17">
    <source>
        <dbReference type="SAM" id="Phobius"/>
    </source>
</evidence>
<evidence type="ECO:0000259" key="21">
    <source>
        <dbReference type="PROSITE" id="PS50095"/>
    </source>
</evidence>
<feature type="signal peptide" evidence="18">
    <location>
        <begin position="1"/>
        <end position="29"/>
    </location>
</feature>
<dbReference type="InterPro" id="IPR014010">
    <property type="entry name" value="REJ_dom"/>
</dbReference>
<keyword evidence="13" id="KW-0966">Cell projection</keyword>